<feature type="region of interest" description="Disordered" evidence="1">
    <location>
        <begin position="160"/>
        <end position="222"/>
    </location>
</feature>
<dbReference type="EMBL" id="JAFEJA010000001">
    <property type="protein sequence ID" value="MBM9618170.1"/>
    <property type="molecule type" value="Genomic_DNA"/>
</dbReference>
<accession>A0ABS2UKW6</accession>
<sequence length="222" mass="22136">MALAATTVLTAVAAAGALGSRAGGVLSSLPVLLAIMVPAAHRAAGPAAAAAMSRGAARSAVGTLAFVLVLSVTAARLGVLAFAVALVALALTGPAARAAVRPVRRLRAVVPRLPRPCPRLRAVVPRLPRPRPRPRGLVRPVRRVRVVTERGRAARAARVPLPRGRGVPGPVPFPGTAPGDGTGPAPGEGPVPSPDQPVTRTCPVAVAGPPVPSAGAAVSFQT</sequence>
<evidence type="ECO:0000256" key="1">
    <source>
        <dbReference type="SAM" id="MobiDB-lite"/>
    </source>
</evidence>
<feature type="compositionally biased region" description="Low complexity" evidence="1">
    <location>
        <begin position="203"/>
        <end position="222"/>
    </location>
</feature>
<evidence type="ECO:0000313" key="4">
    <source>
        <dbReference type="Proteomes" id="UP000664109"/>
    </source>
</evidence>
<comment type="caution">
    <text evidence="3">The sequence shown here is derived from an EMBL/GenBank/DDBJ whole genome shotgun (WGS) entry which is preliminary data.</text>
</comment>
<name>A0ABS2UKW6_9ACTN</name>
<feature type="transmembrane region" description="Helical" evidence="2">
    <location>
        <begin position="64"/>
        <end position="91"/>
    </location>
</feature>
<reference evidence="3 4" key="1">
    <citation type="journal article" date="2016" name="Arch. Microbiol.">
        <title>Streptomyces zhihengii sp. nov., isolated from rhizospheric soil of Psammosilene tunicoides.</title>
        <authorList>
            <person name="Huang M.J."/>
            <person name="Fei J.J."/>
            <person name="Salam N."/>
            <person name="Kim C.J."/>
            <person name="Hozzein W.N."/>
            <person name="Xiao M."/>
            <person name="Huang H.Q."/>
            <person name="Li W.J."/>
        </authorList>
    </citation>
    <scope>NUCLEOTIDE SEQUENCE [LARGE SCALE GENOMIC DNA]</scope>
    <source>
        <strain evidence="3 4">YIM T102</strain>
    </source>
</reference>
<evidence type="ECO:0000256" key="2">
    <source>
        <dbReference type="SAM" id="Phobius"/>
    </source>
</evidence>
<keyword evidence="2" id="KW-0472">Membrane</keyword>
<keyword evidence="2" id="KW-0812">Transmembrane</keyword>
<gene>
    <name evidence="3" type="ORF">JE024_05330</name>
</gene>
<organism evidence="3 4">
    <name type="scientific">Streptomyces zhihengii</name>
    <dbReference type="NCBI Taxonomy" id="1818004"/>
    <lineage>
        <taxon>Bacteria</taxon>
        <taxon>Bacillati</taxon>
        <taxon>Actinomycetota</taxon>
        <taxon>Actinomycetes</taxon>
        <taxon>Kitasatosporales</taxon>
        <taxon>Streptomycetaceae</taxon>
        <taxon>Streptomyces</taxon>
    </lineage>
</organism>
<dbReference type="Proteomes" id="UP000664109">
    <property type="component" value="Unassembled WGS sequence"/>
</dbReference>
<keyword evidence="4" id="KW-1185">Reference proteome</keyword>
<keyword evidence="2" id="KW-1133">Transmembrane helix</keyword>
<evidence type="ECO:0008006" key="5">
    <source>
        <dbReference type="Google" id="ProtNLM"/>
    </source>
</evidence>
<evidence type="ECO:0000313" key="3">
    <source>
        <dbReference type="EMBL" id="MBM9618170.1"/>
    </source>
</evidence>
<protein>
    <recommendedName>
        <fullName evidence="5">Integral membrane protein</fullName>
    </recommendedName>
</protein>
<proteinExistence type="predicted"/>
<dbReference type="RefSeq" id="WP_205372469.1">
    <property type="nucleotide sequence ID" value="NZ_JAFEJA010000001.1"/>
</dbReference>